<dbReference type="PANTHER" id="PTHR30189">
    <property type="entry name" value="LPS-ASSEMBLY PROTEIN"/>
    <property type="match status" value="1"/>
</dbReference>
<dbReference type="PANTHER" id="PTHR30189:SF1">
    <property type="entry name" value="LPS-ASSEMBLY PROTEIN LPTD"/>
    <property type="match status" value="1"/>
</dbReference>
<dbReference type="GO" id="GO:0009279">
    <property type="term" value="C:cell outer membrane"/>
    <property type="evidence" value="ECO:0007669"/>
    <property type="project" value="InterPro"/>
</dbReference>
<dbReference type="AlphaFoldDB" id="D5V1J4"/>
<evidence type="ECO:0000313" key="2">
    <source>
        <dbReference type="Proteomes" id="UP000000939"/>
    </source>
</evidence>
<evidence type="ECO:0000313" key="1">
    <source>
        <dbReference type="EMBL" id="ADG93428.1"/>
    </source>
</evidence>
<dbReference type="eggNOG" id="COG1452">
    <property type="taxonomic scope" value="Bacteria"/>
</dbReference>
<dbReference type="HAMAP" id="MF_01411">
    <property type="entry name" value="LPS_assembly_LptD"/>
    <property type="match status" value="1"/>
</dbReference>
<sequence>MHKSLLILPILLGSLYSKDFQKEKLQILSNDLNSKDNIVIAKGDVVIFSPKYYISAQKVIYDKENGTLELFDNVVILKDNIIQTQSDYAFVDLNNESVTENPILLLDNKSQLWVTSHDANKEKDSYHFKDSIMSSCDCIDPAWNIRFSSADYDTKDQWLNAYNARLYIKNIPVMYTPYIGFSTDKTRRTGLLRPTVGYSSGEGFLYSQPIFIAPADNYDVELIPQVRLNRGYGMYAYYRYADSPDSILKIGSGYFKEKDDYVKENSLRNDNHFGWNIDYLRNNIFSGNDSDDGLYASIKWLNDIEYYNLEDSSQKNSSVEKKVESKVNYYYKNNDYYFGTYLRHYMDTNLDSNKTTLQQLPQVQLHSFSDNLFFDKLLYSADLQSTNYTRQTGIDAVKTDLNVPVSYSFSMFDDYLRVILQEEVTVSKINYSNANGNYKNATFVENRHKVTLNTNLVKKYDTGIHTINFNTDFVIPNVVKSEGDIYPLTNTSSELSPFPLSKTTKTITFSLNQSWTDLEDLKEIINHKISQSIIYDDFNNTELGDLENEIRYNYFLGSISNRIVYSNLDNKLTESSTSFSFNYENYFFNATHYMSKNTPNSGKEDLESYTLNTGFTFYKDYKFTYEENYNIEKKLRNKQAFILGINDKCWDLNLSYTKEITPSSSTIRNSRRQDIVFLELTLKPIGGFKQQYTVKEDK</sequence>
<keyword evidence="2" id="KW-1185">Reference proteome</keyword>
<dbReference type="KEGG" id="ant:Arnit_1774"/>
<organism evidence="1 2">
    <name type="scientific">Arcobacter nitrofigilis (strain ATCC 33309 / DSM 7299 / CCUG 15893 / LMG 7604 / NCTC 12251 / CI)</name>
    <name type="common">Campylobacter nitrofigilis</name>
    <dbReference type="NCBI Taxonomy" id="572480"/>
    <lineage>
        <taxon>Bacteria</taxon>
        <taxon>Pseudomonadati</taxon>
        <taxon>Campylobacterota</taxon>
        <taxon>Epsilonproteobacteria</taxon>
        <taxon>Campylobacterales</taxon>
        <taxon>Arcobacteraceae</taxon>
        <taxon>Arcobacter</taxon>
    </lineage>
</organism>
<dbReference type="GO" id="GO:1990351">
    <property type="term" value="C:transporter complex"/>
    <property type="evidence" value="ECO:0007669"/>
    <property type="project" value="TreeGrafter"/>
</dbReference>
<dbReference type="STRING" id="572480.Arnit_1774"/>
<protein>
    <submittedName>
        <fullName evidence="1">Organic solvent tolerance protein</fullName>
    </submittedName>
</protein>
<dbReference type="EMBL" id="CP001999">
    <property type="protein sequence ID" value="ADG93428.1"/>
    <property type="molecule type" value="Genomic_DNA"/>
</dbReference>
<dbReference type="GO" id="GO:0043165">
    <property type="term" value="P:Gram-negative-bacterium-type cell outer membrane assembly"/>
    <property type="evidence" value="ECO:0007669"/>
    <property type="project" value="InterPro"/>
</dbReference>
<dbReference type="GO" id="GO:0015920">
    <property type="term" value="P:lipopolysaccharide transport"/>
    <property type="evidence" value="ECO:0007669"/>
    <property type="project" value="InterPro"/>
</dbReference>
<dbReference type="InterPro" id="IPR050218">
    <property type="entry name" value="LptD"/>
</dbReference>
<dbReference type="HOGENOM" id="CLU_014172_0_0_7"/>
<dbReference type="Proteomes" id="UP000000939">
    <property type="component" value="Chromosome"/>
</dbReference>
<dbReference type="RefSeq" id="WP_013135573.1">
    <property type="nucleotide sequence ID" value="NC_014166.1"/>
</dbReference>
<proteinExistence type="inferred from homology"/>
<name>D5V1J4_ARCNC</name>
<dbReference type="InterPro" id="IPR020889">
    <property type="entry name" value="LipoPS_assembly_LptD"/>
</dbReference>
<dbReference type="OrthoDB" id="9760225at2"/>
<reference evidence="1 2" key="1">
    <citation type="journal article" date="2010" name="Stand. Genomic Sci.">
        <title>Complete genome sequence of Arcobacter nitrofigilis type strain (CI).</title>
        <authorList>
            <person name="Pati A."/>
            <person name="Gronow S."/>
            <person name="Lapidus A."/>
            <person name="Copeland A."/>
            <person name="Glavina Del Rio T."/>
            <person name="Nolan M."/>
            <person name="Lucas S."/>
            <person name="Tice H."/>
            <person name="Cheng J.F."/>
            <person name="Han C."/>
            <person name="Chertkov O."/>
            <person name="Bruce D."/>
            <person name="Tapia R."/>
            <person name="Goodwin L."/>
            <person name="Pitluck S."/>
            <person name="Liolios K."/>
            <person name="Ivanova N."/>
            <person name="Mavromatis K."/>
            <person name="Chen A."/>
            <person name="Palaniappan K."/>
            <person name="Land M."/>
            <person name="Hauser L."/>
            <person name="Chang Y.J."/>
            <person name="Jeffries C.D."/>
            <person name="Detter J.C."/>
            <person name="Rohde M."/>
            <person name="Goker M."/>
            <person name="Bristow J."/>
            <person name="Eisen J.A."/>
            <person name="Markowitz V."/>
            <person name="Hugenholtz P."/>
            <person name="Klenk H.P."/>
            <person name="Kyrpides N.C."/>
        </authorList>
    </citation>
    <scope>NUCLEOTIDE SEQUENCE [LARGE SCALE GENOMIC DNA]</scope>
    <source>
        <strain evidence="2">ATCC 33309 / DSM 7299 / CCUG 15893 / LMG 7604 / NCTC 12251 / CI</strain>
    </source>
</reference>
<accession>D5V1J4</accession>
<gene>
    <name evidence="1" type="ordered locus">Arnit_1774</name>
</gene>